<reference evidence="2 3" key="1">
    <citation type="submission" date="2023-10" db="EMBL/GenBank/DDBJ databases">
        <title>Genomes of two closely related lineages of the louse Polyplax serrata with different host specificities.</title>
        <authorList>
            <person name="Martinu J."/>
            <person name="Tarabai H."/>
            <person name="Stefka J."/>
            <person name="Hypsa V."/>
        </authorList>
    </citation>
    <scope>NUCLEOTIDE SEQUENCE [LARGE SCALE GENOMIC DNA]</scope>
    <source>
        <strain evidence="2">HR10_N</strain>
    </source>
</reference>
<feature type="compositionally biased region" description="Basic and acidic residues" evidence="1">
    <location>
        <begin position="65"/>
        <end position="75"/>
    </location>
</feature>
<evidence type="ECO:0000256" key="1">
    <source>
        <dbReference type="SAM" id="MobiDB-lite"/>
    </source>
</evidence>
<name>A0AAN8PUL6_POLSC</name>
<dbReference type="Proteomes" id="UP001372834">
    <property type="component" value="Unassembled WGS sequence"/>
</dbReference>
<proteinExistence type="predicted"/>
<evidence type="ECO:0000313" key="3">
    <source>
        <dbReference type="Proteomes" id="UP001372834"/>
    </source>
</evidence>
<organism evidence="2 3">
    <name type="scientific">Polyplax serrata</name>
    <name type="common">Common mouse louse</name>
    <dbReference type="NCBI Taxonomy" id="468196"/>
    <lineage>
        <taxon>Eukaryota</taxon>
        <taxon>Metazoa</taxon>
        <taxon>Ecdysozoa</taxon>
        <taxon>Arthropoda</taxon>
        <taxon>Hexapoda</taxon>
        <taxon>Insecta</taxon>
        <taxon>Pterygota</taxon>
        <taxon>Neoptera</taxon>
        <taxon>Paraneoptera</taxon>
        <taxon>Psocodea</taxon>
        <taxon>Troctomorpha</taxon>
        <taxon>Phthiraptera</taxon>
        <taxon>Anoplura</taxon>
        <taxon>Polyplacidae</taxon>
        <taxon>Polyplax</taxon>
    </lineage>
</organism>
<evidence type="ECO:0000313" key="2">
    <source>
        <dbReference type="EMBL" id="KAK6636001.1"/>
    </source>
</evidence>
<comment type="caution">
    <text evidence="2">The sequence shown here is derived from an EMBL/GenBank/DDBJ whole genome shotgun (WGS) entry which is preliminary data.</text>
</comment>
<protein>
    <submittedName>
        <fullName evidence="2">Uncharacterized protein</fullName>
    </submittedName>
</protein>
<feature type="region of interest" description="Disordered" evidence="1">
    <location>
        <begin position="65"/>
        <end position="112"/>
    </location>
</feature>
<sequence length="112" mass="13327">MDVLREREMKDSLERQLVDEQKTREQRNKMKKPISVVKGVLTGTPMKTAESVAWGRAINSKKERKERNLVKERQQRVVRQLRPSRVRERKRERVQQVSYECEREGKLKPGAL</sequence>
<accession>A0AAN8PUL6</accession>
<dbReference type="EMBL" id="JAWJWE010000004">
    <property type="protein sequence ID" value="KAK6636001.1"/>
    <property type="molecule type" value="Genomic_DNA"/>
</dbReference>
<feature type="region of interest" description="Disordered" evidence="1">
    <location>
        <begin position="1"/>
        <end position="31"/>
    </location>
</feature>
<feature type="compositionally biased region" description="Basic and acidic residues" evidence="1">
    <location>
        <begin position="85"/>
        <end position="112"/>
    </location>
</feature>
<feature type="compositionally biased region" description="Basic and acidic residues" evidence="1">
    <location>
        <begin position="1"/>
        <end position="28"/>
    </location>
</feature>
<dbReference type="AlphaFoldDB" id="A0AAN8PUL6"/>
<gene>
    <name evidence="2" type="ORF">RUM43_009653</name>
</gene>